<evidence type="ECO:0000313" key="3">
    <source>
        <dbReference type="EMBL" id="OCI29425.1"/>
    </source>
</evidence>
<protein>
    <recommendedName>
        <fullName evidence="6">Acyl-CoA carboxylase epsilon subunit</fullName>
    </recommendedName>
</protein>
<dbReference type="PATRIC" id="fig|43678.3.peg.3007"/>
<dbReference type="AlphaFoldDB" id="A0A163QVE1"/>
<dbReference type="InterPro" id="IPR032716">
    <property type="entry name" value="ACC_epsilon"/>
</dbReference>
<name>A0A163QVE1_9CELL</name>
<comment type="caution">
    <text evidence="2">The sequence shown here is derived from an EMBL/GenBank/DDBJ whole genome shotgun (WGS) entry which is preliminary data.</text>
</comment>
<evidence type="ECO:0008006" key="6">
    <source>
        <dbReference type="Google" id="ProtNLM"/>
    </source>
</evidence>
<dbReference type="Proteomes" id="UP000093412">
    <property type="component" value="Unassembled WGS sequence"/>
</dbReference>
<accession>A0A163QVE1</accession>
<reference evidence="3 5" key="2">
    <citation type="submission" date="2016-06" db="EMBL/GenBank/DDBJ databases">
        <title>Genome sequence of Oerskovia enterophila DSM 43852.</title>
        <authorList>
            <person name="Poehlein A."/>
            <person name="Jag V."/>
            <person name="Bengelsdorf F.R."/>
            <person name="Daniel R."/>
            <person name="Duerre P."/>
        </authorList>
    </citation>
    <scope>NUCLEOTIDE SEQUENCE [LARGE SCALE GENOMIC DNA]</scope>
    <source>
        <strain evidence="3 5">DSM 43852</strain>
    </source>
</reference>
<dbReference type="GO" id="GO:0004658">
    <property type="term" value="F:propionyl-CoA carboxylase activity"/>
    <property type="evidence" value="ECO:0007669"/>
    <property type="project" value="InterPro"/>
</dbReference>
<evidence type="ECO:0000313" key="4">
    <source>
        <dbReference type="Proteomes" id="UP000076447"/>
    </source>
</evidence>
<evidence type="ECO:0000313" key="2">
    <source>
        <dbReference type="EMBL" id="KZM34575.1"/>
    </source>
</evidence>
<keyword evidence="5" id="KW-1185">Reference proteome</keyword>
<dbReference type="RefSeq" id="WP_056650394.1">
    <property type="nucleotide sequence ID" value="NZ_JBIVFZ010000003.1"/>
</dbReference>
<organism evidence="2 4">
    <name type="scientific">Oerskovia enterophila</name>
    <dbReference type="NCBI Taxonomy" id="43678"/>
    <lineage>
        <taxon>Bacteria</taxon>
        <taxon>Bacillati</taxon>
        <taxon>Actinomycetota</taxon>
        <taxon>Actinomycetes</taxon>
        <taxon>Micrococcales</taxon>
        <taxon>Cellulomonadaceae</taxon>
        <taxon>Oerskovia</taxon>
    </lineage>
</organism>
<sequence length="88" mass="8970">MSGTPEASSGRSLRVVRGAPDDLEVAALVAGLAAAAAAAHVPDDEAPLSEWTNRARGLRGTGAGATAKSFGGRSGRHNADSWRWSLQS</sequence>
<dbReference type="GO" id="GO:0003989">
    <property type="term" value="F:acetyl-CoA carboxylase activity"/>
    <property type="evidence" value="ECO:0007669"/>
    <property type="project" value="InterPro"/>
</dbReference>
<dbReference type="EMBL" id="MAQA01000077">
    <property type="protein sequence ID" value="OCI29425.1"/>
    <property type="molecule type" value="Genomic_DNA"/>
</dbReference>
<dbReference type="EMBL" id="LRIE01000079">
    <property type="protein sequence ID" value="KZM34575.1"/>
    <property type="molecule type" value="Genomic_DNA"/>
</dbReference>
<dbReference type="Pfam" id="PF13822">
    <property type="entry name" value="ACC_epsilon"/>
    <property type="match status" value="1"/>
</dbReference>
<dbReference type="Proteomes" id="UP000076447">
    <property type="component" value="Unassembled WGS sequence"/>
</dbReference>
<evidence type="ECO:0000256" key="1">
    <source>
        <dbReference type="SAM" id="MobiDB-lite"/>
    </source>
</evidence>
<dbReference type="STRING" id="43678.OJAG_28740"/>
<evidence type="ECO:0000313" key="5">
    <source>
        <dbReference type="Proteomes" id="UP000093412"/>
    </source>
</evidence>
<gene>
    <name evidence="3" type="ORF">OERS_38820</name>
    <name evidence="2" type="ORF">OJAG_28740</name>
</gene>
<reference evidence="2 4" key="1">
    <citation type="submission" date="2016-01" db="EMBL/GenBank/DDBJ databases">
        <title>Genome sequence of Oerskovia enterophila VJag, an agar and cellulose degrading bacterium.</title>
        <authorList>
            <person name="Poehlein A."/>
            <person name="Jag V."/>
            <person name="Bengelsdorf F."/>
            <person name="Duerre P."/>
            <person name="Daniel R."/>
        </authorList>
    </citation>
    <scope>NUCLEOTIDE SEQUENCE [LARGE SCALE GENOMIC DNA]</scope>
    <source>
        <strain evidence="2 4">VJag</strain>
    </source>
</reference>
<proteinExistence type="predicted"/>
<feature type="region of interest" description="Disordered" evidence="1">
    <location>
        <begin position="40"/>
        <end position="88"/>
    </location>
</feature>